<organism evidence="5 6">
    <name type="scientific">Amantichitinum ursilacus</name>
    <dbReference type="NCBI Taxonomy" id="857265"/>
    <lineage>
        <taxon>Bacteria</taxon>
        <taxon>Pseudomonadati</taxon>
        <taxon>Pseudomonadota</taxon>
        <taxon>Betaproteobacteria</taxon>
        <taxon>Neisseriales</taxon>
        <taxon>Chitinibacteraceae</taxon>
        <taxon>Amantichitinum</taxon>
    </lineage>
</organism>
<evidence type="ECO:0000259" key="2">
    <source>
        <dbReference type="PROSITE" id="PS50110"/>
    </source>
</evidence>
<dbReference type="Gene3D" id="3.40.50.2300">
    <property type="match status" value="1"/>
</dbReference>
<dbReference type="FunFam" id="3.20.20.450:FF:000001">
    <property type="entry name" value="Cyclic di-GMP phosphodiesterase yahA"/>
    <property type="match status" value="1"/>
</dbReference>
<evidence type="ECO:0000313" key="6">
    <source>
        <dbReference type="Proteomes" id="UP000037939"/>
    </source>
</evidence>
<proteinExistence type="predicted"/>
<dbReference type="InterPro" id="IPR021800">
    <property type="entry name" value="DUF3369"/>
</dbReference>
<dbReference type="PANTHER" id="PTHR33121:SF70">
    <property type="entry name" value="SIGNALING PROTEIN YKOW"/>
    <property type="match status" value="1"/>
</dbReference>
<evidence type="ECO:0000259" key="3">
    <source>
        <dbReference type="PROSITE" id="PS50883"/>
    </source>
</evidence>
<dbReference type="SMART" id="SM00448">
    <property type="entry name" value="REC"/>
    <property type="match status" value="1"/>
</dbReference>
<dbReference type="InterPro" id="IPR000160">
    <property type="entry name" value="GGDEF_dom"/>
</dbReference>
<keyword evidence="1" id="KW-0597">Phosphoprotein</keyword>
<dbReference type="SUPFAM" id="SSF55073">
    <property type="entry name" value="Nucleotide cyclase"/>
    <property type="match status" value="1"/>
</dbReference>
<dbReference type="SUPFAM" id="SSF52172">
    <property type="entry name" value="CheY-like"/>
    <property type="match status" value="1"/>
</dbReference>
<dbReference type="Pfam" id="PF00072">
    <property type="entry name" value="Response_reg"/>
    <property type="match status" value="1"/>
</dbReference>
<reference evidence="5 6" key="1">
    <citation type="submission" date="2015-07" db="EMBL/GenBank/DDBJ databases">
        <title>Draft genome sequence of the Amantichitinum ursilacus IGB-41, a new chitin-degrading bacterium.</title>
        <authorList>
            <person name="Kirstahler P."/>
            <person name="Guenther M."/>
            <person name="Grumaz C."/>
            <person name="Rupp S."/>
            <person name="Zibek S."/>
            <person name="Sohn K."/>
        </authorList>
    </citation>
    <scope>NUCLEOTIDE SEQUENCE [LARGE SCALE GENOMIC DNA]</scope>
    <source>
        <strain evidence="5 6">IGB-41</strain>
    </source>
</reference>
<dbReference type="RefSeq" id="WP_053935960.1">
    <property type="nucleotide sequence ID" value="NZ_LAQT01000001.1"/>
</dbReference>
<dbReference type="InterPro" id="IPR029787">
    <property type="entry name" value="Nucleotide_cyclase"/>
</dbReference>
<dbReference type="AlphaFoldDB" id="A0A0N0XMN7"/>
<dbReference type="SUPFAM" id="SSF141868">
    <property type="entry name" value="EAL domain-like"/>
    <property type="match status" value="1"/>
</dbReference>
<dbReference type="EMBL" id="LAQT01000001">
    <property type="protein sequence ID" value="KPC55244.1"/>
    <property type="molecule type" value="Genomic_DNA"/>
</dbReference>
<dbReference type="Pfam" id="PF11849">
    <property type="entry name" value="DUF3369"/>
    <property type="match status" value="1"/>
</dbReference>
<dbReference type="InterPro" id="IPR035919">
    <property type="entry name" value="EAL_sf"/>
</dbReference>
<name>A0A0N0XMN7_9NEIS</name>
<gene>
    <name evidence="5" type="primary">gmr_2</name>
    <name evidence="5" type="ORF">WG78_01260</name>
</gene>
<feature type="domain" description="GGDEF" evidence="4">
    <location>
        <begin position="351"/>
        <end position="478"/>
    </location>
</feature>
<feature type="domain" description="EAL" evidence="3">
    <location>
        <begin position="487"/>
        <end position="741"/>
    </location>
</feature>
<dbReference type="PROSITE" id="PS50110">
    <property type="entry name" value="RESPONSE_REGULATORY"/>
    <property type="match status" value="1"/>
</dbReference>
<feature type="modified residue" description="4-aspartylphosphate" evidence="1">
    <location>
        <position position="84"/>
    </location>
</feature>
<dbReference type="PANTHER" id="PTHR33121">
    <property type="entry name" value="CYCLIC DI-GMP PHOSPHODIESTERASE PDEF"/>
    <property type="match status" value="1"/>
</dbReference>
<sequence>MSSRNIPLSDEMSFEQEALPVAADFERWRVLIVDDEPDVHQATTFALKEAVILDKRLEFLHAYNGEQALKLLAAEPDIAVVLLDVVMEGEEDGLLVARAIRDQLNLQEIRIVLRTGHPGYAPEYQVIRDYGINDYKTKSDLTQVRLMTTLTAAIRSYQQLKIINTSRRGLEMIVEASALLFERRSLESFAAGALTQLAALLGLPPDGLICTHQPRGAGISPPQDWTIVSAAGELQPLINQPLHALDKPDVLNAIEHAIRSRSSIYAARYTVLYLRRASAQEAAIYLDTGRPIPLADQQLLEIFCSNIAVGFENIALFKQLQDLAYIDPLCHIPNRTQFVSRLNHLLQYPQPDQIVVLLDIAQFSQINDALGHLIGDQLLQSVSQRLRALVPPSVALAHIGVDLFGLAGRESDIGLDRLHAAFAKPFNVGSHLLRIKITSSAARLTDTESTGIGCLKDVTIGLNLAKREGPGSFTWYSPAMSLASRQRLDLLHDLEAAIRQQQLLVYYQPQISLTDGAVIGMEALLRWPTANGQFIGPDRFIPLAEQSGLIIELGDWLLGKVCEQIVSWRNEGLGDLKVAINVSMVQFNHDTLVDQLALRLRQYGVKPSQIEIEITESVAMQTLEDVIDTIRRLKQLGVTVSIDDFGTGFSSLAYLQKLNADRLKIDRSFIREIGVNEGSLSIAEMVINLGHKLGIAVLAEGVETAEQAALLRASGCDEAQGYLFAKPAPARMLGQWLRETQGRVALSQAASAISHTVSPSA</sequence>
<dbReference type="OrthoDB" id="9813903at2"/>
<dbReference type="CDD" id="cd01949">
    <property type="entry name" value="GGDEF"/>
    <property type="match status" value="1"/>
</dbReference>
<dbReference type="Gene3D" id="3.20.20.450">
    <property type="entry name" value="EAL domain"/>
    <property type="match status" value="1"/>
</dbReference>
<dbReference type="PROSITE" id="PS50883">
    <property type="entry name" value="EAL"/>
    <property type="match status" value="1"/>
</dbReference>
<dbReference type="SMART" id="SM00052">
    <property type="entry name" value="EAL"/>
    <property type="match status" value="1"/>
</dbReference>
<dbReference type="PROSITE" id="PS50887">
    <property type="entry name" value="GGDEF"/>
    <property type="match status" value="1"/>
</dbReference>
<dbReference type="InterPro" id="IPR011006">
    <property type="entry name" value="CheY-like_superfamily"/>
</dbReference>
<dbReference type="SMART" id="SM00267">
    <property type="entry name" value="GGDEF"/>
    <property type="match status" value="1"/>
</dbReference>
<feature type="domain" description="Response regulatory" evidence="2">
    <location>
        <begin position="29"/>
        <end position="153"/>
    </location>
</feature>
<dbReference type="InterPro" id="IPR001633">
    <property type="entry name" value="EAL_dom"/>
</dbReference>
<dbReference type="CDD" id="cd01948">
    <property type="entry name" value="EAL"/>
    <property type="match status" value="1"/>
</dbReference>
<dbReference type="Gene3D" id="3.30.70.270">
    <property type="match status" value="1"/>
</dbReference>
<dbReference type="InterPro" id="IPR050706">
    <property type="entry name" value="Cyclic-di-GMP_PDE-like"/>
</dbReference>
<protein>
    <submittedName>
        <fullName evidence="5">Cyclic di-GMP phosphodiesterase Gmr</fullName>
        <ecNumber evidence="5">3.1.4.52</ecNumber>
    </submittedName>
</protein>
<evidence type="ECO:0000259" key="4">
    <source>
        <dbReference type="PROSITE" id="PS50887"/>
    </source>
</evidence>
<dbReference type="EC" id="3.1.4.52" evidence="5"/>
<dbReference type="Pfam" id="PF00563">
    <property type="entry name" value="EAL"/>
    <property type="match status" value="1"/>
</dbReference>
<evidence type="ECO:0000313" key="5">
    <source>
        <dbReference type="EMBL" id="KPC55244.1"/>
    </source>
</evidence>
<dbReference type="Pfam" id="PF00990">
    <property type="entry name" value="GGDEF"/>
    <property type="match status" value="1"/>
</dbReference>
<dbReference type="NCBIfam" id="TIGR00254">
    <property type="entry name" value="GGDEF"/>
    <property type="match status" value="1"/>
</dbReference>
<dbReference type="GO" id="GO:0000160">
    <property type="term" value="P:phosphorelay signal transduction system"/>
    <property type="evidence" value="ECO:0007669"/>
    <property type="project" value="InterPro"/>
</dbReference>
<comment type="caution">
    <text evidence="5">The sequence shown here is derived from an EMBL/GenBank/DDBJ whole genome shotgun (WGS) entry which is preliminary data.</text>
</comment>
<dbReference type="Proteomes" id="UP000037939">
    <property type="component" value="Unassembled WGS sequence"/>
</dbReference>
<dbReference type="STRING" id="857265.WG78_01260"/>
<dbReference type="GO" id="GO:0071111">
    <property type="term" value="F:cyclic-guanylate-specific phosphodiesterase activity"/>
    <property type="evidence" value="ECO:0007669"/>
    <property type="project" value="UniProtKB-EC"/>
</dbReference>
<keyword evidence="5" id="KW-0378">Hydrolase</keyword>
<evidence type="ECO:0000256" key="1">
    <source>
        <dbReference type="PROSITE-ProRule" id="PRU00169"/>
    </source>
</evidence>
<accession>A0A0N0XMN7</accession>
<dbReference type="InterPro" id="IPR001789">
    <property type="entry name" value="Sig_transdc_resp-reg_receiver"/>
</dbReference>
<keyword evidence="6" id="KW-1185">Reference proteome</keyword>
<dbReference type="InterPro" id="IPR043128">
    <property type="entry name" value="Rev_trsase/Diguanyl_cyclase"/>
</dbReference>